<sequence>MLILSLAFSLATPLLISSTRVFRPVNSKSILSFTILFSATSTSAADNHGLYYFEDSVSYIRTAYFAWKHPPFFIP</sequence>
<evidence type="ECO:0000313" key="2">
    <source>
        <dbReference type="EMBL" id="ODV89097.1"/>
    </source>
</evidence>
<evidence type="ECO:0000313" key="3">
    <source>
        <dbReference type="Proteomes" id="UP000095023"/>
    </source>
</evidence>
<reference evidence="3" key="1">
    <citation type="submission" date="2016-02" db="EMBL/GenBank/DDBJ databases">
        <title>Comparative genomics of biotechnologically important yeasts.</title>
        <authorList>
            <consortium name="DOE Joint Genome Institute"/>
            <person name="Riley R."/>
            <person name="Haridas S."/>
            <person name="Wolfe K.H."/>
            <person name="Lopes M.R."/>
            <person name="Hittinger C.T."/>
            <person name="Goker M."/>
            <person name="Salamov A."/>
            <person name="Wisecaver J."/>
            <person name="Long T.M."/>
            <person name="Aerts A.L."/>
            <person name="Barry K."/>
            <person name="Choi C."/>
            <person name="Clum A."/>
            <person name="Coughlan A.Y."/>
            <person name="Deshpande S."/>
            <person name="Douglass A.P."/>
            <person name="Hanson S.J."/>
            <person name="Klenk H.-P."/>
            <person name="Labutti K."/>
            <person name="Lapidus A."/>
            <person name="Lindquist E."/>
            <person name="Lipzen A."/>
            <person name="Meier-Kolthoff J.P."/>
            <person name="Ohm R.A."/>
            <person name="Otillar R.P."/>
            <person name="Pangilinan J."/>
            <person name="Peng Y."/>
            <person name="Rokas A."/>
            <person name="Rosa C.A."/>
            <person name="Scheuner C."/>
            <person name="Sibirny A.A."/>
            <person name="Slot J.C."/>
            <person name="Stielow J.B."/>
            <person name="Sun H."/>
            <person name="Kurtzman C.P."/>
            <person name="Blackwell M."/>
            <person name="Jeffries T.W."/>
            <person name="Grigoriev I.V."/>
        </authorList>
    </citation>
    <scope>NUCLEOTIDE SEQUENCE [LARGE SCALE GENOMIC DNA]</scope>
    <source>
        <strain evidence="3">NRRL Y-17796</strain>
    </source>
</reference>
<dbReference type="Proteomes" id="UP000095023">
    <property type="component" value="Unassembled WGS sequence"/>
</dbReference>
<gene>
    <name evidence="2" type="ORF">CANCADRAFT_133750</name>
</gene>
<dbReference type="AlphaFoldDB" id="A0A1E4TBG9"/>
<accession>A0A1E4TBG9</accession>
<feature type="chain" id="PRO_5009163172" description="Secreted protein" evidence="1">
    <location>
        <begin position="19"/>
        <end position="75"/>
    </location>
</feature>
<proteinExistence type="predicted"/>
<name>A0A1E4TBG9_9ASCO</name>
<evidence type="ECO:0008006" key="4">
    <source>
        <dbReference type="Google" id="ProtNLM"/>
    </source>
</evidence>
<feature type="signal peptide" evidence="1">
    <location>
        <begin position="1"/>
        <end position="18"/>
    </location>
</feature>
<organism evidence="2 3">
    <name type="scientific">Tortispora caseinolytica NRRL Y-17796</name>
    <dbReference type="NCBI Taxonomy" id="767744"/>
    <lineage>
        <taxon>Eukaryota</taxon>
        <taxon>Fungi</taxon>
        <taxon>Dikarya</taxon>
        <taxon>Ascomycota</taxon>
        <taxon>Saccharomycotina</taxon>
        <taxon>Trigonopsidomycetes</taxon>
        <taxon>Trigonopsidales</taxon>
        <taxon>Trigonopsidaceae</taxon>
        <taxon>Tortispora</taxon>
    </lineage>
</organism>
<keyword evidence="1" id="KW-0732">Signal</keyword>
<evidence type="ECO:0000256" key="1">
    <source>
        <dbReference type="SAM" id="SignalP"/>
    </source>
</evidence>
<keyword evidence="3" id="KW-1185">Reference proteome</keyword>
<dbReference type="EMBL" id="KV453843">
    <property type="protein sequence ID" value="ODV89097.1"/>
    <property type="molecule type" value="Genomic_DNA"/>
</dbReference>
<protein>
    <recommendedName>
        <fullName evidence="4">Secreted protein</fullName>
    </recommendedName>
</protein>